<evidence type="ECO:0000313" key="9">
    <source>
        <dbReference type="Proteomes" id="UP001596435"/>
    </source>
</evidence>
<name>A0ABW2G408_9ACTN</name>
<feature type="transmembrane region" description="Helical" evidence="6">
    <location>
        <begin position="68"/>
        <end position="89"/>
    </location>
</feature>
<evidence type="ECO:0000259" key="7">
    <source>
        <dbReference type="Pfam" id="PF13515"/>
    </source>
</evidence>
<dbReference type="RefSeq" id="WP_380232321.1">
    <property type="nucleotide sequence ID" value="NZ_JBHTAJ010000066.1"/>
</dbReference>
<comment type="subcellular location">
    <subcellularLocation>
        <location evidence="1">Membrane</location>
        <topology evidence="1">Multi-pass membrane protein</topology>
    </subcellularLocation>
</comment>
<feature type="transmembrane region" description="Helical" evidence="6">
    <location>
        <begin position="475"/>
        <end position="495"/>
    </location>
</feature>
<feature type="region of interest" description="Disordered" evidence="5">
    <location>
        <begin position="600"/>
        <end position="749"/>
    </location>
</feature>
<keyword evidence="3 6" id="KW-1133">Transmembrane helix</keyword>
<proteinExistence type="predicted"/>
<feature type="compositionally biased region" description="Polar residues" evidence="5">
    <location>
        <begin position="739"/>
        <end position="749"/>
    </location>
</feature>
<feature type="transmembrane region" description="Helical" evidence="6">
    <location>
        <begin position="443"/>
        <end position="463"/>
    </location>
</feature>
<sequence length="749" mass="77138">MPRRPTDAPGWLAHPLRWQRGPVPWPAVLRGALGMGPVFALGLAGGHGRTAVLGGLGAMFATINDRPGTWRSGAVTIVLPALAGALGLLLGQESGWRAVPVLAAVGLVSGAISVAGPVWSLAGLQLLVLTAVGSGTAPPAPGWPGAGAFLAGAAWPLLLRVLLRRPSGGRGRDERAAVADVFDALADALDAVGTAGAEPARRRLTATLDRADEALRLSAVLRLSVVLRPAAVLRLRTLLRRPGPIGGSRRPAGPPDVRPAARLDAAAALCEAAVALLWEGAPLPPRIGAGPRRLAEATRRDTLPGRLPAPVSDTAARSAFDRAVLDAGLAFVADSPAAPRPVRRPPVRPAGPAGRAYGLRVSACVTVSTAVALLLHADHWYWLPATAAFLVKPELGPLFSRTVSRFAGTALAVLAFAPLAPLLTGPWLPALTVTAAGALIPLALRHFAAQTAVVTVTVLAFVSAGGDREAAGSRLVDTAIACALVLLVGHLPRLADSQVRVGHRSAHALRHTRRYLDHVLADSRADDRADGPADAPAAAGQRAALRRAAYGSLAEARAAAETAAAEFRTGGGRDWLRVTAGAERIVDAATACAVRLGHGAARGASRGRPAPPPGDRGAAGGLPHPARHRRRTPPDPGSHHGGLTGPARPSPLPARGPPTGRHRCDLRRRCPRAADRMHRYSPPAVSGDRPSIRPPVRPDGPSHGAFPCHWRLSPSPSPPSPSAPPSSPPWGCCRRSPAVCTSPSPGRAG</sequence>
<accession>A0ABW2G408</accession>
<evidence type="ECO:0000256" key="4">
    <source>
        <dbReference type="ARBA" id="ARBA00023136"/>
    </source>
</evidence>
<evidence type="ECO:0000256" key="2">
    <source>
        <dbReference type="ARBA" id="ARBA00022692"/>
    </source>
</evidence>
<feature type="region of interest" description="Disordered" evidence="5">
    <location>
        <begin position="289"/>
        <end position="308"/>
    </location>
</feature>
<feature type="transmembrane region" description="Helical" evidence="6">
    <location>
        <begin position="27"/>
        <end position="48"/>
    </location>
</feature>
<feature type="compositionally biased region" description="Basic and acidic residues" evidence="5">
    <location>
        <begin position="293"/>
        <end position="303"/>
    </location>
</feature>
<feature type="transmembrane region" description="Helical" evidence="6">
    <location>
        <begin position="101"/>
        <end position="122"/>
    </location>
</feature>
<dbReference type="InterPro" id="IPR049453">
    <property type="entry name" value="Memb_transporter_dom"/>
</dbReference>
<evidence type="ECO:0000256" key="6">
    <source>
        <dbReference type="SAM" id="Phobius"/>
    </source>
</evidence>
<keyword evidence="9" id="KW-1185">Reference proteome</keyword>
<feature type="compositionally biased region" description="Pro residues" evidence="5">
    <location>
        <begin position="715"/>
        <end position="728"/>
    </location>
</feature>
<organism evidence="8 9">
    <name type="scientific">Kitasatospora paranensis</name>
    <dbReference type="NCBI Taxonomy" id="258053"/>
    <lineage>
        <taxon>Bacteria</taxon>
        <taxon>Bacillati</taxon>
        <taxon>Actinomycetota</taxon>
        <taxon>Actinomycetes</taxon>
        <taxon>Kitasatosporales</taxon>
        <taxon>Streptomycetaceae</taxon>
        <taxon>Kitasatospora</taxon>
    </lineage>
</organism>
<feature type="transmembrane region" description="Helical" evidence="6">
    <location>
        <begin position="142"/>
        <end position="163"/>
    </location>
</feature>
<protein>
    <submittedName>
        <fullName evidence="8">FUSC family protein</fullName>
    </submittedName>
</protein>
<evidence type="ECO:0000256" key="1">
    <source>
        <dbReference type="ARBA" id="ARBA00004141"/>
    </source>
</evidence>
<dbReference type="EMBL" id="JBHTAJ010000066">
    <property type="protein sequence ID" value="MFC7183367.1"/>
    <property type="molecule type" value="Genomic_DNA"/>
</dbReference>
<evidence type="ECO:0000256" key="3">
    <source>
        <dbReference type="ARBA" id="ARBA00022989"/>
    </source>
</evidence>
<evidence type="ECO:0000256" key="5">
    <source>
        <dbReference type="SAM" id="MobiDB-lite"/>
    </source>
</evidence>
<dbReference type="Pfam" id="PF13515">
    <property type="entry name" value="FUSC_2"/>
    <property type="match status" value="1"/>
</dbReference>
<keyword evidence="4 6" id="KW-0472">Membrane</keyword>
<reference evidence="9" key="1">
    <citation type="journal article" date="2019" name="Int. J. Syst. Evol. Microbiol.">
        <title>The Global Catalogue of Microorganisms (GCM) 10K type strain sequencing project: providing services to taxonomists for standard genome sequencing and annotation.</title>
        <authorList>
            <consortium name="The Broad Institute Genomics Platform"/>
            <consortium name="The Broad Institute Genome Sequencing Center for Infectious Disease"/>
            <person name="Wu L."/>
            <person name="Ma J."/>
        </authorList>
    </citation>
    <scope>NUCLEOTIDE SEQUENCE [LARGE SCALE GENOMIC DNA]</scope>
    <source>
        <strain evidence="9">CGMCC 1.12859</strain>
    </source>
</reference>
<feature type="transmembrane region" description="Helical" evidence="6">
    <location>
        <begin position="406"/>
        <end position="423"/>
    </location>
</feature>
<dbReference type="Proteomes" id="UP001596435">
    <property type="component" value="Unassembled WGS sequence"/>
</dbReference>
<keyword evidence="2 6" id="KW-0812">Transmembrane</keyword>
<gene>
    <name evidence="8" type="ORF">ACFQMG_27855</name>
</gene>
<feature type="domain" description="Integral membrane bound transporter" evidence="7">
    <location>
        <begin position="368"/>
        <end position="488"/>
    </location>
</feature>
<feature type="compositionally biased region" description="Basic residues" evidence="5">
    <location>
        <begin position="660"/>
        <end position="671"/>
    </location>
</feature>
<comment type="caution">
    <text evidence="8">The sequence shown here is derived from an EMBL/GenBank/DDBJ whole genome shotgun (WGS) entry which is preliminary data.</text>
</comment>
<evidence type="ECO:0000313" key="8">
    <source>
        <dbReference type="EMBL" id="MFC7183367.1"/>
    </source>
</evidence>